<keyword evidence="4 10" id="KW-0863">Zinc-finger</keyword>
<feature type="compositionally biased region" description="Basic and acidic residues" evidence="11">
    <location>
        <begin position="1"/>
        <end position="12"/>
    </location>
</feature>
<keyword evidence="14" id="KW-1185">Reference proteome</keyword>
<dbReference type="InterPro" id="IPR008906">
    <property type="entry name" value="HATC_C_dom"/>
</dbReference>
<sequence length="697" mass="77998">MDPEDLHFDNERLNPNSDDDGQTPPPGSLGRESVGEACSNIAAASTPLGVTGRSQSAQSAGTRRHSWVWRHSTIVKNFRNAQGIDLGPRAVCNYCPNNYTCSSNGGAGHIERHLINKHKKFKHTIVGQDSGESGGIDTVGGKSNFVYSQSSMREGLVLYVVAAEQPFTFGDDIRFEYFVKHYLQPLFSKVSRNTTRSDSLKAFIEVRKILISEIAALGSLVSFTSDMWSGRNDLGYISVTAHYIDSNWILNKKIIAFRLMEYPHNAMNIFQCTMGVFREFEIVDKVFSITFDNHSANTSSIELFKHNLTISHAGQFFHVRCVCHIINLVVSDGLKTIGPQIEKIRDAILYIATSPARQQEFEGLCASYNVKPKKIKIDVKTRWNSTFLMLKSCRNHTDVISAYVNSKYNGGLIRADWNIAFEFMNFLKKFYAATLACSGVRYPTTCLVLNHLYNMSHTLKSHRTKPNFVVACKSMEDKFNKYFENMPTIFIVASAMDPRIKLKGVEKLLKGIGENLGIALPSTSTVTELLTSIYASYESKFACTTAAAAPCSSSINDPCSTSNNDNDPSWFLISGLGSSETCSRSELTQYLEINLVTTEDLQSFDILAWWKKTEKTFPILSIMARDLLTPHVSSVASESAFSAGNRVLDERRSRLAPDILDCLICLKDWEDARLGIQKCHPREEFRDYFSDSDIDAD</sequence>
<dbReference type="PROSITE" id="PS50808">
    <property type="entry name" value="ZF_BED"/>
    <property type="match status" value="1"/>
</dbReference>
<dbReference type="InterPro" id="IPR052035">
    <property type="entry name" value="ZnF_BED_domain_contain"/>
</dbReference>
<proteinExistence type="predicted"/>
<dbReference type="GO" id="GO:0008270">
    <property type="term" value="F:zinc ion binding"/>
    <property type="evidence" value="ECO:0007669"/>
    <property type="project" value="UniProtKB-KW"/>
</dbReference>
<dbReference type="Proteomes" id="UP000823749">
    <property type="component" value="Chromosome 3"/>
</dbReference>
<feature type="region of interest" description="Disordered" evidence="11">
    <location>
        <begin position="1"/>
        <end position="34"/>
    </location>
</feature>
<evidence type="ECO:0000256" key="6">
    <source>
        <dbReference type="ARBA" id="ARBA00023015"/>
    </source>
</evidence>
<dbReference type="PANTHER" id="PTHR46481">
    <property type="entry name" value="ZINC FINGER BED DOMAIN-CONTAINING PROTEIN 4"/>
    <property type="match status" value="1"/>
</dbReference>
<dbReference type="SMART" id="SM00614">
    <property type="entry name" value="ZnF_BED"/>
    <property type="match status" value="1"/>
</dbReference>
<evidence type="ECO:0000256" key="2">
    <source>
        <dbReference type="ARBA" id="ARBA00011738"/>
    </source>
</evidence>
<evidence type="ECO:0000313" key="13">
    <source>
        <dbReference type="EMBL" id="KAG5557237.1"/>
    </source>
</evidence>
<evidence type="ECO:0000256" key="9">
    <source>
        <dbReference type="ARBA" id="ARBA00023242"/>
    </source>
</evidence>
<keyword evidence="9" id="KW-0539">Nucleus</keyword>
<dbReference type="InterPro" id="IPR025525">
    <property type="entry name" value="hAT-like_transposase_RNase-H"/>
</dbReference>
<comment type="subunit">
    <text evidence="2">Homodimer.</text>
</comment>
<name>A0AAV6KXQ7_9ERIC</name>
<dbReference type="InterPro" id="IPR003656">
    <property type="entry name" value="Znf_BED"/>
</dbReference>
<evidence type="ECO:0000256" key="7">
    <source>
        <dbReference type="ARBA" id="ARBA00023125"/>
    </source>
</evidence>
<evidence type="ECO:0000256" key="5">
    <source>
        <dbReference type="ARBA" id="ARBA00022833"/>
    </source>
</evidence>
<keyword evidence="7" id="KW-0238">DNA-binding</keyword>
<feature type="domain" description="BED-type" evidence="12">
    <location>
        <begin position="63"/>
        <end position="125"/>
    </location>
</feature>
<dbReference type="GO" id="GO:0046983">
    <property type="term" value="F:protein dimerization activity"/>
    <property type="evidence" value="ECO:0007669"/>
    <property type="project" value="InterPro"/>
</dbReference>
<keyword evidence="8" id="KW-0804">Transcription</keyword>
<dbReference type="GO" id="GO:0005634">
    <property type="term" value="C:nucleus"/>
    <property type="evidence" value="ECO:0007669"/>
    <property type="project" value="UniProtKB-SubCell"/>
</dbReference>
<dbReference type="EMBL" id="JACTNZ010000003">
    <property type="protein sequence ID" value="KAG5557237.1"/>
    <property type="molecule type" value="Genomic_DNA"/>
</dbReference>
<dbReference type="Pfam" id="PF05699">
    <property type="entry name" value="Dimer_Tnp_hAT"/>
    <property type="match status" value="1"/>
</dbReference>
<evidence type="ECO:0000256" key="10">
    <source>
        <dbReference type="PROSITE-ProRule" id="PRU00027"/>
    </source>
</evidence>
<keyword evidence="5" id="KW-0862">Zinc</keyword>
<accession>A0AAV6KXQ7</accession>
<dbReference type="InterPro" id="IPR012337">
    <property type="entry name" value="RNaseH-like_sf"/>
</dbReference>
<evidence type="ECO:0000256" key="4">
    <source>
        <dbReference type="ARBA" id="ARBA00022771"/>
    </source>
</evidence>
<dbReference type="AlphaFoldDB" id="A0AAV6KXQ7"/>
<evidence type="ECO:0000256" key="8">
    <source>
        <dbReference type="ARBA" id="ARBA00023163"/>
    </source>
</evidence>
<keyword evidence="3" id="KW-0479">Metal-binding</keyword>
<dbReference type="GO" id="GO:0003677">
    <property type="term" value="F:DNA binding"/>
    <property type="evidence" value="ECO:0007669"/>
    <property type="project" value="UniProtKB-KW"/>
</dbReference>
<comment type="subcellular location">
    <subcellularLocation>
        <location evidence="1">Nucleus</location>
    </subcellularLocation>
</comment>
<organism evidence="13 14">
    <name type="scientific">Rhododendron griersonianum</name>
    <dbReference type="NCBI Taxonomy" id="479676"/>
    <lineage>
        <taxon>Eukaryota</taxon>
        <taxon>Viridiplantae</taxon>
        <taxon>Streptophyta</taxon>
        <taxon>Embryophyta</taxon>
        <taxon>Tracheophyta</taxon>
        <taxon>Spermatophyta</taxon>
        <taxon>Magnoliopsida</taxon>
        <taxon>eudicotyledons</taxon>
        <taxon>Gunneridae</taxon>
        <taxon>Pentapetalae</taxon>
        <taxon>asterids</taxon>
        <taxon>Ericales</taxon>
        <taxon>Ericaceae</taxon>
        <taxon>Ericoideae</taxon>
        <taxon>Rhodoreae</taxon>
        <taxon>Rhododendron</taxon>
    </lineage>
</organism>
<protein>
    <recommendedName>
        <fullName evidence="12">BED-type domain-containing protein</fullName>
    </recommendedName>
</protein>
<dbReference type="SUPFAM" id="SSF53098">
    <property type="entry name" value="Ribonuclease H-like"/>
    <property type="match status" value="1"/>
</dbReference>
<reference evidence="13" key="1">
    <citation type="submission" date="2020-08" db="EMBL/GenBank/DDBJ databases">
        <title>Plant Genome Project.</title>
        <authorList>
            <person name="Zhang R.-G."/>
        </authorList>
    </citation>
    <scope>NUCLEOTIDE SEQUENCE</scope>
    <source>
        <strain evidence="13">WSP0</strain>
        <tissue evidence="13">Leaf</tissue>
    </source>
</reference>
<dbReference type="PANTHER" id="PTHR46481:SF10">
    <property type="entry name" value="ZINC FINGER BED DOMAIN-CONTAINING PROTEIN 39"/>
    <property type="match status" value="1"/>
</dbReference>
<evidence type="ECO:0000313" key="14">
    <source>
        <dbReference type="Proteomes" id="UP000823749"/>
    </source>
</evidence>
<evidence type="ECO:0000259" key="12">
    <source>
        <dbReference type="PROSITE" id="PS50808"/>
    </source>
</evidence>
<gene>
    <name evidence="13" type="ORF">RHGRI_007488</name>
</gene>
<evidence type="ECO:0000256" key="3">
    <source>
        <dbReference type="ARBA" id="ARBA00022723"/>
    </source>
</evidence>
<comment type="caution">
    <text evidence="13">The sequence shown here is derived from an EMBL/GenBank/DDBJ whole genome shotgun (WGS) entry which is preliminary data.</text>
</comment>
<dbReference type="Pfam" id="PF14372">
    <property type="entry name" value="hAT-like_RNase-H"/>
    <property type="match status" value="1"/>
</dbReference>
<keyword evidence="6" id="KW-0805">Transcription regulation</keyword>
<evidence type="ECO:0000256" key="1">
    <source>
        <dbReference type="ARBA" id="ARBA00004123"/>
    </source>
</evidence>
<evidence type="ECO:0000256" key="11">
    <source>
        <dbReference type="SAM" id="MobiDB-lite"/>
    </source>
</evidence>